<sequence>MSSVTTTEEWVLGPENTPFYTKRWFPTGEEPKACIIFVHGFAEHIARYDRFFTTLASPPSSLHITAFDQRGHGRTSQAPLTATSSEVVAWKKEGKTVKLEKNGKRRTGGWGKVFSDIEWFVKRESLKAKELGGKKLFLHGFSMGGGQVLAFPTRPRAPPSSETVKLLSGVISGGPLIRQTNPSPAIQVKAGTLVAGLGLGSFLIPTPMDYSHLTHDETIYKAVVDDPFCEQVGSLRGVADMLNGGASLDSPAGWDAWPEDLPLLLYHGGEDNICDLKATVRFGEKVKAKDKKVEIIDGMYHEVHNELEPVPTNLAKTISDWVHARIGETETQVFAGAQDCTSAGTAADEGAQTATGVGISKL</sequence>
<protein>
    <recommendedName>
        <fullName evidence="1">Serine aminopeptidase S33 domain-containing protein</fullName>
    </recommendedName>
</protein>
<dbReference type="EMBL" id="JBCAWK010000003">
    <property type="protein sequence ID" value="KAK8864442.1"/>
    <property type="molecule type" value="Genomic_DNA"/>
</dbReference>
<feature type="domain" description="Serine aminopeptidase S33" evidence="1">
    <location>
        <begin position="30"/>
        <end position="308"/>
    </location>
</feature>
<gene>
    <name evidence="2" type="ORF">IAR55_001691</name>
</gene>
<dbReference type="Proteomes" id="UP001388673">
    <property type="component" value="Unassembled WGS sequence"/>
</dbReference>
<keyword evidence="3" id="KW-1185">Reference proteome</keyword>
<evidence type="ECO:0000313" key="2">
    <source>
        <dbReference type="EMBL" id="KAK8864442.1"/>
    </source>
</evidence>
<name>A0AAW0Z310_9TREE</name>
<accession>A0AAW0Z310</accession>
<dbReference type="AlphaFoldDB" id="A0AAW0Z310"/>
<dbReference type="PANTHER" id="PTHR11614">
    <property type="entry name" value="PHOSPHOLIPASE-RELATED"/>
    <property type="match status" value="1"/>
</dbReference>
<dbReference type="Pfam" id="PF12146">
    <property type="entry name" value="Hydrolase_4"/>
    <property type="match status" value="1"/>
</dbReference>
<dbReference type="InterPro" id="IPR029058">
    <property type="entry name" value="AB_hydrolase_fold"/>
</dbReference>
<organism evidence="2 3">
    <name type="scientific">Kwoniella newhampshirensis</name>
    <dbReference type="NCBI Taxonomy" id="1651941"/>
    <lineage>
        <taxon>Eukaryota</taxon>
        <taxon>Fungi</taxon>
        <taxon>Dikarya</taxon>
        <taxon>Basidiomycota</taxon>
        <taxon>Agaricomycotina</taxon>
        <taxon>Tremellomycetes</taxon>
        <taxon>Tremellales</taxon>
        <taxon>Cryptococcaceae</taxon>
        <taxon>Kwoniella</taxon>
    </lineage>
</organism>
<evidence type="ECO:0000259" key="1">
    <source>
        <dbReference type="Pfam" id="PF12146"/>
    </source>
</evidence>
<dbReference type="KEGG" id="kne:92178950"/>
<comment type="caution">
    <text evidence="2">The sequence shown here is derived from an EMBL/GenBank/DDBJ whole genome shotgun (WGS) entry which is preliminary data.</text>
</comment>
<evidence type="ECO:0000313" key="3">
    <source>
        <dbReference type="Proteomes" id="UP001388673"/>
    </source>
</evidence>
<dbReference type="InterPro" id="IPR051044">
    <property type="entry name" value="MAG_DAG_Lipase"/>
</dbReference>
<proteinExistence type="predicted"/>
<reference evidence="2 3" key="1">
    <citation type="journal article" date="2024" name="bioRxiv">
        <title>Comparative genomics of Cryptococcus and Kwoniella reveals pathogenesis evolution and contrasting karyotype dynamics via intercentromeric recombination or chromosome fusion.</title>
        <authorList>
            <person name="Coelho M.A."/>
            <person name="David-Palma M."/>
            <person name="Shea T."/>
            <person name="Bowers K."/>
            <person name="McGinley-Smith S."/>
            <person name="Mohammad A.W."/>
            <person name="Gnirke A."/>
            <person name="Yurkov A.M."/>
            <person name="Nowrousian M."/>
            <person name="Sun S."/>
            <person name="Cuomo C.A."/>
            <person name="Heitman J."/>
        </authorList>
    </citation>
    <scope>NUCLEOTIDE SEQUENCE [LARGE SCALE GENOMIC DNA]</scope>
    <source>
        <strain evidence="2 3">CBS 13917</strain>
    </source>
</reference>
<dbReference type="RefSeq" id="XP_066804738.1">
    <property type="nucleotide sequence ID" value="XM_066944815.1"/>
</dbReference>
<dbReference type="Gene3D" id="3.40.50.1820">
    <property type="entry name" value="alpha/beta hydrolase"/>
    <property type="match status" value="1"/>
</dbReference>
<dbReference type="InterPro" id="IPR022742">
    <property type="entry name" value="Hydrolase_4"/>
</dbReference>
<dbReference type="GeneID" id="92178950"/>
<dbReference type="SUPFAM" id="SSF53474">
    <property type="entry name" value="alpha/beta-Hydrolases"/>
    <property type="match status" value="1"/>
</dbReference>